<evidence type="ECO:0000256" key="12">
    <source>
        <dbReference type="ARBA" id="ARBA00023239"/>
    </source>
</evidence>
<feature type="domain" description="FPG-type" evidence="17">
    <location>
        <begin position="256"/>
        <end position="290"/>
    </location>
</feature>
<dbReference type="InterPro" id="IPR012319">
    <property type="entry name" value="FPG_cat"/>
</dbReference>
<dbReference type="GO" id="GO:0003690">
    <property type="term" value="F:double-stranded DNA binding"/>
    <property type="evidence" value="ECO:0007669"/>
    <property type="project" value="UniProtKB-ARBA"/>
</dbReference>
<dbReference type="Gene3D" id="1.10.8.50">
    <property type="match status" value="1"/>
</dbReference>
<keyword evidence="10" id="KW-0238">DNA-binding</keyword>
<dbReference type="EMBL" id="CP138335">
    <property type="protein sequence ID" value="XBW07330.1"/>
    <property type="molecule type" value="Genomic_DNA"/>
</dbReference>
<dbReference type="PROSITE" id="PS51066">
    <property type="entry name" value="ZF_FPG_2"/>
    <property type="match status" value="1"/>
</dbReference>
<dbReference type="PROSITE" id="PS51068">
    <property type="entry name" value="FPG_CAT"/>
    <property type="match status" value="1"/>
</dbReference>
<comment type="subunit">
    <text evidence="4">Monomer.</text>
</comment>
<proteinExistence type="inferred from homology"/>
<dbReference type="SUPFAM" id="SSF81624">
    <property type="entry name" value="N-terminal domain of MutM-like DNA repair proteins"/>
    <property type="match status" value="1"/>
</dbReference>
<dbReference type="InterPro" id="IPR010979">
    <property type="entry name" value="Ribosomal_uS13-like_H2TH"/>
</dbReference>
<comment type="similarity">
    <text evidence="3">Belongs to the FPG family.</text>
</comment>
<dbReference type="EC" id="4.2.99.18" evidence="19"/>
<keyword evidence="11" id="KW-0234">DNA repair</keyword>
<evidence type="ECO:0000256" key="5">
    <source>
        <dbReference type="ARBA" id="ARBA00022723"/>
    </source>
</evidence>
<dbReference type="EC" id="3.2.2.23" evidence="19"/>
<dbReference type="Gene3D" id="3.20.190.10">
    <property type="entry name" value="MutM-like, N-terminal"/>
    <property type="match status" value="1"/>
</dbReference>
<evidence type="ECO:0000256" key="15">
    <source>
        <dbReference type="ARBA" id="ARBA00044632"/>
    </source>
</evidence>
<dbReference type="InterPro" id="IPR015886">
    <property type="entry name" value="H2TH_FPG"/>
</dbReference>
<dbReference type="SMART" id="SM01232">
    <property type="entry name" value="H2TH"/>
    <property type="match status" value="1"/>
</dbReference>
<comment type="cofactor">
    <cofactor evidence="2">
        <name>Zn(2+)</name>
        <dbReference type="ChEBI" id="CHEBI:29105"/>
    </cofactor>
</comment>
<comment type="catalytic activity">
    <reaction evidence="15">
        <text>2'-deoxyribonucleotide-(2'-deoxyribose 5'-phosphate)-2'-deoxyribonucleotide-DNA = a 3'-end 2'-deoxyribonucleotide-(2,3-dehydro-2,3-deoxyribose 5'-phosphate)-DNA + a 5'-end 5'-phospho-2'-deoxyribonucleoside-DNA + H(+)</text>
        <dbReference type="Rhea" id="RHEA:66592"/>
        <dbReference type="Rhea" id="RHEA-COMP:13180"/>
        <dbReference type="Rhea" id="RHEA-COMP:16897"/>
        <dbReference type="Rhea" id="RHEA-COMP:17067"/>
        <dbReference type="ChEBI" id="CHEBI:15378"/>
        <dbReference type="ChEBI" id="CHEBI:136412"/>
        <dbReference type="ChEBI" id="CHEBI:157695"/>
        <dbReference type="ChEBI" id="CHEBI:167181"/>
        <dbReference type="EC" id="4.2.99.18"/>
    </reaction>
</comment>
<evidence type="ECO:0000259" key="18">
    <source>
        <dbReference type="PROSITE" id="PS51068"/>
    </source>
</evidence>
<evidence type="ECO:0000313" key="19">
    <source>
        <dbReference type="EMBL" id="XBW07330.1"/>
    </source>
</evidence>
<evidence type="ECO:0000256" key="11">
    <source>
        <dbReference type="ARBA" id="ARBA00023204"/>
    </source>
</evidence>
<keyword evidence="7 16" id="KW-0863">Zinc-finger</keyword>
<reference evidence="19" key="1">
    <citation type="submission" date="2023-11" db="EMBL/GenBank/DDBJ databases">
        <title>Scrofimicrobium hongkongense sp. nov., isolated from a patient with peritonitis.</title>
        <authorList>
            <person name="Lao H.Y."/>
            <person name="Wong A.Y.P."/>
            <person name="Ng T.L."/>
            <person name="Wong R.Y.L."/>
            <person name="Yau M.C.Y."/>
            <person name="Lam J.Y.W."/>
            <person name="Siu G.K.H."/>
        </authorList>
    </citation>
    <scope>NUCLEOTIDE SEQUENCE</scope>
    <source>
        <strain evidence="19">R131</strain>
    </source>
</reference>
<evidence type="ECO:0000256" key="10">
    <source>
        <dbReference type="ARBA" id="ARBA00023125"/>
    </source>
</evidence>
<dbReference type="InterPro" id="IPR000214">
    <property type="entry name" value="Znf_DNA_glyclase/AP_lyase"/>
</dbReference>
<evidence type="ECO:0000256" key="13">
    <source>
        <dbReference type="ARBA" id="ARBA00023268"/>
    </source>
</evidence>
<evidence type="ECO:0000256" key="6">
    <source>
        <dbReference type="ARBA" id="ARBA00022763"/>
    </source>
</evidence>
<dbReference type="FunFam" id="1.10.8.50:FF:000003">
    <property type="entry name" value="Formamidopyrimidine-DNA glycosylase"/>
    <property type="match status" value="1"/>
</dbReference>
<evidence type="ECO:0000256" key="14">
    <source>
        <dbReference type="ARBA" id="ARBA00023295"/>
    </source>
</evidence>
<dbReference type="GO" id="GO:0006979">
    <property type="term" value="P:response to oxidative stress"/>
    <property type="evidence" value="ECO:0007669"/>
    <property type="project" value="UniProtKB-ARBA"/>
</dbReference>
<dbReference type="GO" id="GO:0008270">
    <property type="term" value="F:zinc ion binding"/>
    <property type="evidence" value="ECO:0007669"/>
    <property type="project" value="UniProtKB-KW"/>
</dbReference>
<evidence type="ECO:0000256" key="16">
    <source>
        <dbReference type="PROSITE-ProRule" id="PRU00391"/>
    </source>
</evidence>
<evidence type="ECO:0000256" key="8">
    <source>
        <dbReference type="ARBA" id="ARBA00022801"/>
    </source>
</evidence>
<keyword evidence="5" id="KW-0479">Metal-binding</keyword>
<dbReference type="NCBIfam" id="TIGR00577">
    <property type="entry name" value="fpg"/>
    <property type="match status" value="1"/>
</dbReference>
<dbReference type="PANTHER" id="PTHR22993:SF9">
    <property type="entry name" value="FORMAMIDOPYRIMIDINE-DNA GLYCOSYLASE"/>
    <property type="match status" value="1"/>
</dbReference>
<dbReference type="Pfam" id="PF06827">
    <property type="entry name" value="zf-FPG_IleRS"/>
    <property type="match status" value="1"/>
</dbReference>
<dbReference type="Pfam" id="PF06831">
    <property type="entry name" value="H2TH"/>
    <property type="match status" value="1"/>
</dbReference>
<evidence type="ECO:0000256" key="2">
    <source>
        <dbReference type="ARBA" id="ARBA00001947"/>
    </source>
</evidence>
<protein>
    <submittedName>
        <fullName evidence="19">Bifunctional DNA-formamidopyrimidine glycosylase/DNA-(Apurinic or apyrimidinic site) lyase</fullName>
        <ecNumber evidence="19">3.2.2.23</ecNumber>
        <ecNumber evidence="19">4.2.99.18</ecNumber>
    </submittedName>
</protein>
<dbReference type="GO" id="GO:0034039">
    <property type="term" value="F:8-oxo-7,8-dihydroguanine DNA N-glycosylase activity"/>
    <property type="evidence" value="ECO:0007669"/>
    <property type="project" value="TreeGrafter"/>
</dbReference>
<dbReference type="SUPFAM" id="SSF46946">
    <property type="entry name" value="S13-like H2TH domain"/>
    <property type="match status" value="1"/>
</dbReference>
<dbReference type="SUPFAM" id="SSF57716">
    <property type="entry name" value="Glucocorticoid receptor-like (DNA-binding domain)"/>
    <property type="match status" value="1"/>
</dbReference>
<dbReference type="KEGG" id="sapp:SAC06_06675"/>
<dbReference type="NCBIfam" id="NF002211">
    <property type="entry name" value="PRK01103.1"/>
    <property type="match status" value="1"/>
</dbReference>
<keyword evidence="12 19" id="KW-0456">Lyase</keyword>
<dbReference type="AlphaFoldDB" id="A0AAU7V4H6"/>
<evidence type="ECO:0000259" key="17">
    <source>
        <dbReference type="PROSITE" id="PS51066"/>
    </source>
</evidence>
<sequence>MPELPEVETISSGLARRIVGRTVTEVVGDQSRLFRHNPDGWETVSRALLHREIGAVGRRGKFFWLALAPQDQVGDGTRCLVIHLGMSGQVHAQLAGYSVPWGHKHEHLWVGLDNDASLSFVDQRQFGHLTVSRLEPAGPALIPGAIRHIAPDPLEAAFDLVAVTERARRSNRTVKSLLLDQGLVSGIGNIYADETLFRSRWPGWTRGRELSVDDWAQVFAHARQILTEAIAAGGTSFDELYVNVEGDPGYFSRSLAVYGREGKPCPGCGQPIERIVLEKRSHFYCPSFCGEAPPAKVPESGNFQ</sequence>
<dbReference type="RefSeq" id="WP_350257536.1">
    <property type="nucleotide sequence ID" value="NZ_CP138335.1"/>
</dbReference>
<evidence type="ECO:0000256" key="3">
    <source>
        <dbReference type="ARBA" id="ARBA00009409"/>
    </source>
</evidence>
<organism evidence="19">
    <name type="scientific">Scrofimicrobium appendicitidis</name>
    <dbReference type="NCBI Taxonomy" id="3079930"/>
    <lineage>
        <taxon>Bacteria</taxon>
        <taxon>Bacillati</taxon>
        <taxon>Actinomycetota</taxon>
        <taxon>Actinomycetes</taxon>
        <taxon>Actinomycetales</taxon>
        <taxon>Actinomycetaceae</taxon>
        <taxon>Scrofimicrobium</taxon>
    </lineage>
</organism>
<evidence type="ECO:0000256" key="4">
    <source>
        <dbReference type="ARBA" id="ARBA00011245"/>
    </source>
</evidence>
<dbReference type="InterPro" id="IPR010663">
    <property type="entry name" value="Znf_FPG/IleRS"/>
</dbReference>
<dbReference type="Pfam" id="PF01149">
    <property type="entry name" value="Fapy_DNA_glyco"/>
    <property type="match status" value="1"/>
</dbReference>
<dbReference type="InterPro" id="IPR020629">
    <property type="entry name" value="FPG_Glyclase"/>
</dbReference>
<comment type="catalytic activity">
    <reaction evidence="1">
        <text>Hydrolysis of DNA containing ring-opened 7-methylguanine residues, releasing 2,6-diamino-4-hydroxy-5-(N-methyl)formamidopyrimidine.</text>
        <dbReference type="EC" id="3.2.2.23"/>
    </reaction>
</comment>
<dbReference type="GO" id="GO:0006284">
    <property type="term" value="P:base-excision repair"/>
    <property type="evidence" value="ECO:0007669"/>
    <property type="project" value="InterPro"/>
</dbReference>
<dbReference type="GO" id="GO:0003684">
    <property type="term" value="F:damaged DNA binding"/>
    <property type="evidence" value="ECO:0007669"/>
    <property type="project" value="InterPro"/>
</dbReference>
<dbReference type="InterPro" id="IPR035937">
    <property type="entry name" value="FPG_N"/>
</dbReference>
<gene>
    <name evidence="19" type="primary">mutM</name>
    <name evidence="19" type="ORF">SAC06_06675</name>
</gene>
<keyword evidence="14 19" id="KW-0326">Glycosidase</keyword>
<dbReference type="PANTHER" id="PTHR22993">
    <property type="entry name" value="FORMAMIDOPYRIMIDINE-DNA GLYCOSYLASE"/>
    <property type="match status" value="1"/>
</dbReference>
<keyword evidence="9" id="KW-0862">Zinc</keyword>
<keyword evidence="8 19" id="KW-0378">Hydrolase</keyword>
<name>A0AAU7V4H6_9ACTO</name>
<keyword evidence="13" id="KW-0511">Multifunctional enzyme</keyword>
<dbReference type="CDD" id="cd08966">
    <property type="entry name" value="EcFpg-like_N"/>
    <property type="match status" value="1"/>
</dbReference>
<evidence type="ECO:0000256" key="7">
    <source>
        <dbReference type="ARBA" id="ARBA00022771"/>
    </source>
</evidence>
<evidence type="ECO:0000256" key="1">
    <source>
        <dbReference type="ARBA" id="ARBA00001668"/>
    </source>
</evidence>
<evidence type="ECO:0000256" key="9">
    <source>
        <dbReference type="ARBA" id="ARBA00022833"/>
    </source>
</evidence>
<dbReference type="GO" id="GO:0140078">
    <property type="term" value="F:class I DNA-(apurinic or apyrimidinic site) endonuclease activity"/>
    <property type="evidence" value="ECO:0007669"/>
    <property type="project" value="UniProtKB-EC"/>
</dbReference>
<accession>A0AAU7V4H6</accession>
<keyword evidence="6" id="KW-0227">DNA damage</keyword>
<dbReference type="SMART" id="SM00898">
    <property type="entry name" value="Fapy_DNA_glyco"/>
    <property type="match status" value="1"/>
</dbReference>
<feature type="domain" description="Formamidopyrimidine-DNA glycosylase catalytic" evidence="18">
    <location>
        <begin position="2"/>
        <end position="127"/>
    </location>
</feature>